<keyword evidence="2" id="KW-1185">Reference proteome</keyword>
<evidence type="ECO:0008006" key="3">
    <source>
        <dbReference type="Google" id="ProtNLM"/>
    </source>
</evidence>
<dbReference type="EMBL" id="JXLP01000001">
    <property type="protein sequence ID" value="KIL80725.1"/>
    <property type="molecule type" value="Genomic_DNA"/>
</dbReference>
<comment type="caution">
    <text evidence="1">The sequence shown here is derived from an EMBL/GenBank/DDBJ whole genome shotgun (WGS) entry which is preliminary data.</text>
</comment>
<proteinExistence type="predicted"/>
<protein>
    <recommendedName>
        <fullName evidence="3">Phage protein</fullName>
    </recommendedName>
</protein>
<dbReference type="RefSeq" id="WP_156136658.1">
    <property type="nucleotide sequence ID" value="NZ_JARTHD010000006.1"/>
</dbReference>
<reference evidence="1 2" key="1">
    <citation type="submission" date="2015-01" db="EMBL/GenBank/DDBJ databases">
        <title>Genome Assembly of Bacillus badius MTCC 1458.</title>
        <authorList>
            <person name="Verma A."/>
            <person name="Khatri I."/>
            <person name="Mual P."/>
            <person name="Subramanian S."/>
            <person name="Krishnamurthi S."/>
        </authorList>
    </citation>
    <scope>NUCLEOTIDE SEQUENCE [LARGE SCALE GENOMIC DNA]</scope>
    <source>
        <strain evidence="1 2">MTCC 1458</strain>
    </source>
</reference>
<name>A0ABR5B153_BACBA</name>
<sequence>MVKLKLKNALSYSGVVSADARNPIVEVKTKKEAEEAVKTGYFEVVNEEETKETE</sequence>
<evidence type="ECO:0000313" key="1">
    <source>
        <dbReference type="EMBL" id="KIL80725.1"/>
    </source>
</evidence>
<organism evidence="1 2">
    <name type="scientific">Bacillus badius</name>
    <dbReference type="NCBI Taxonomy" id="1455"/>
    <lineage>
        <taxon>Bacteria</taxon>
        <taxon>Bacillati</taxon>
        <taxon>Bacillota</taxon>
        <taxon>Bacilli</taxon>
        <taxon>Bacillales</taxon>
        <taxon>Bacillaceae</taxon>
        <taxon>Pseudobacillus</taxon>
    </lineage>
</organism>
<evidence type="ECO:0000313" key="2">
    <source>
        <dbReference type="Proteomes" id="UP000031982"/>
    </source>
</evidence>
<dbReference type="Proteomes" id="UP000031982">
    <property type="component" value="Unassembled WGS sequence"/>
</dbReference>
<accession>A0ABR5B153</accession>
<gene>
    <name evidence="1" type="ORF">SD77_0573</name>
</gene>